<sequence length="153" mass="16807">MARLSAWHMWGVQRVSTERESRRAAALTSTPESGTVLSMPSILIYLAPDSSLVELGPDCNCTRQLVTPLKPVPPQNQSKSCCLIHLLIHLHLRHEHSTEHPLRLGQHLQVAQSRVPQAAHHTNSGTVRHAPVIGCCVLSYARTMAMRSGMPTG</sequence>
<name>A0A165QBD3_9AGAM</name>
<dbReference type="EMBL" id="KV425598">
    <property type="protein sequence ID" value="KZT22179.1"/>
    <property type="molecule type" value="Genomic_DNA"/>
</dbReference>
<gene>
    <name evidence="1" type="ORF">NEOLEDRAFT_671486</name>
</gene>
<dbReference type="AlphaFoldDB" id="A0A165QBD3"/>
<evidence type="ECO:0000313" key="2">
    <source>
        <dbReference type="Proteomes" id="UP000076761"/>
    </source>
</evidence>
<keyword evidence="2" id="KW-1185">Reference proteome</keyword>
<protein>
    <submittedName>
        <fullName evidence="1">Uncharacterized protein</fullName>
    </submittedName>
</protein>
<dbReference type="InParanoid" id="A0A165QBD3"/>
<accession>A0A165QBD3</accession>
<dbReference type="Proteomes" id="UP000076761">
    <property type="component" value="Unassembled WGS sequence"/>
</dbReference>
<organism evidence="1 2">
    <name type="scientific">Neolentinus lepideus HHB14362 ss-1</name>
    <dbReference type="NCBI Taxonomy" id="1314782"/>
    <lineage>
        <taxon>Eukaryota</taxon>
        <taxon>Fungi</taxon>
        <taxon>Dikarya</taxon>
        <taxon>Basidiomycota</taxon>
        <taxon>Agaricomycotina</taxon>
        <taxon>Agaricomycetes</taxon>
        <taxon>Gloeophyllales</taxon>
        <taxon>Gloeophyllaceae</taxon>
        <taxon>Neolentinus</taxon>
    </lineage>
</organism>
<proteinExistence type="predicted"/>
<reference evidence="1 2" key="1">
    <citation type="journal article" date="2016" name="Mol. Biol. Evol.">
        <title>Comparative Genomics of Early-Diverging Mushroom-Forming Fungi Provides Insights into the Origins of Lignocellulose Decay Capabilities.</title>
        <authorList>
            <person name="Nagy L.G."/>
            <person name="Riley R."/>
            <person name="Tritt A."/>
            <person name="Adam C."/>
            <person name="Daum C."/>
            <person name="Floudas D."/>
            <person name="Sun H."/>
            <person name="Yadav J.S."/>
            <person name="Pangilinan J."/>
            <person name="Larsson K.H."/>
            <person name="Matsuura K."/>
            <person name="Barry K."/>
            <person name="Labutti K."/>
            <person name="Kuo R."/>
            <person name="Ohm R.A."/>
            <person name="Bhattacharya S.S."/>
            <person name="Shirouzu T."/>
            <person name="Yoshinaga Y."/>
            <person name="Martin F.M."/>
            <person name="Grigoriev I.V."/>
            <person name="Hibbett D.S."/>
        </authorList>
    </citation>
    <scope>NUCLEOTIDE SEQUENCE [LARGE SCALE GENOMIC DNA]</scope>
    <source>
        <strain evidence="1 2">HHB14362 ss-1</strain>
    </source>
</reference>
<evidence type="ECO:0000313" key="1">
    <source>
        <dbReference type="EMBL" id="KZT22179.1"/>
    </source>
</evidence>